<reference evidence="1 2" key="1">
    <citation type="journal article" date="2017" name="Genome Biol. Evol.">
        <title>Phytophthora megakarya and P. palmivora, closely related causal agents of cacao black pod rot, underwent increases in genome sizes and gene numbers by different mechanisms.</title>
        <authorList>
            <person name="Ali S.S."/>
            <person name="Shao J."/>
            <person name="Lary D.J."/>
            <person name="Kronmiller B."/>
            <person name="Shen D."/>
            <person name="Strem M.D."/>
            <person name="Amoako-Attah I."/>
            <person name="Akrofi A.Y."/>
            <person name="Begoude B.A."/>
            <person name="Ten Hoopen G.M."/>
            <person name="Coulibaly K."/>
            <person name="Kebe B.I."/>
            <person name="Melnick R.L."/>
            <person name="Guiltinan M.J."/>
            <person name="Tyler B.M."/>
            <person name="Meinhardt L.W."/>
            <person name="Bailey B.A."/>
        </authorList>
    </citation>
    <scope>NUCLEOTIDE SEQUENCE [LARGE SCALE GENOMIC DNA]</scope>
    <source>
        <strain evidence="2">sbr112.9</strain>
    </source>
</reference>
<dbReference type="AlphaFoldDB" id="A0A2P4XNR9"/>
<organism evidence="1 2">
    <name type="scientific">Phytophthora palmivora</name>
    <dbReference type="NCBI Taxonomy" id="4796"/>
    <lineage>
        <taxon>Eukaryota</taxon>
        <taxon>Sar</taxon>
        <taxon>Stramenopiles</taxon>
        <taxon>Oomycota</taxon>
        <taxon>Peronosporomycetes</taxon>
        <taxon>Peronosporales</taxon>
        <taxon>Peronosporaceae</taxon>
        <taxon>Phytophthora</taxon>
    </lineage>
</organism>
<gene>
    <name evidence="1" type="ORF">PHPALM_16827</name>
</gene>
<dbReference type="Proteomes" id="UP000237271">
    <property type="component" value="Unassembled WGS sequence"/>
</dbReference>
<dbReference type="OrthoDB" id="127724at2759"/>
<proteinExistence type="predicted"/>
<accession>A0A2P4XNR9</accession>
<sequence length="158" mass="17245">MALDLVPINTYSLFKTVAGPKAKRVTLRHFKQRVAEKLTTVLWVRLVNERRRELVTNELITVVAGADNSLHAITLNSKRYSTGNLTCYLCSLRGFSRKALIGCTGCHRGFHSEALSATSLKVHSALDAVCAAASGDPVAHTPLKKNKTIAYLDELGLP</sequence>
<dbReference type="EMBL" id="NCKW01009460">
    <property type="protein sequence ID" value="POM67215.1"/>
    <property type="molecule type" value="Genomic_DNA"/>
</dbReference>
<evidence type="ECO:0008006" key="3">
    <source>
        <dbReference type="Google" id="ProtNLM"/>
    </source>
</evidence>
<dbReference type="CDD" id="cd15489">
    <property type="entry name" value="PHD_SF"/>
    <property type="match status" value="1"/>
</dbReference>
<evidence type="ECO:0000313" key="1">
    <source>
        <dbReference type="EMBL" id="POM67215.1"/>
    </source>
</evidence>
<evidence type="ECO:0000313" key="2">
    <source>
        <dbReference type="Proteomes" id="UP000237271"/>
    </source>
</evidence>
<name>A0A2P4XNR9_9STRA</name>
<comment type="caution">
    <text evidence="1">The sequence shown here is derived from an EMBL/GenBank/DDBJ whole genome shotgun (WGS) entry which is preliminary data.</text>
</comment>
<keyword evidence="2" id="KW-1185">Reference proteome</keyword>
<protein>
    <recommendedName>
        <fullName evidence="3">PiggyBac transposable element-derived protein domain-containing protein</fullName>
    </recommendedName>
</protein>